<keyword evidence="9 20" id="KW-0418">Kinase</keyword>
<evidence type="ECO:0000256" key="11">
    <source>
        <dbReference type="ARBA" id="ARBA00022840"/>
    </source>
</evidence>
<keyword evidence="7" id="KW-0808">Transferase</keyword>
<evidence type="ECO:0000313" key="19">
    <source>
        <dbReference type="Proteomes" id="UP000515202"/>
    </source>
</evidence>
<keyword evidence="13" id="KW-0756">Sterol biosynthesis</keyword>
<accession>A0A6P6CRU4</accession>
<dbReference type="InterPro" id="IPR005919">
    <property type="entry name" value="Pmev_kin_anim"/>
</dbReference>
<dbReference type="RefSeq" id="XP_023390099.1">
    <property type="nucleotide sequence ID" value="XM_023534331.1"/>
</dbReference>
<evidence type="ECO:0000256" key="6">
    <source>
        <dbReference type="ARBA" id="ARBA00022548"/>
    </source>
</evidence>
<evidence type="ECO:0000256" key="13">
    <source>
        <dbReference type="ARBA" id="ARBA00023011"/>
    </source>
</evidence>
<evidence type="ECO:0000256" key="3">
    <source>
        <dbReference type="ARBA" id="ARBA00012958"/>
    </source>
</evidence>
<reference evidence="20" key="1">
    <citation type="submission" date="2025-08" db="UniProtKB">
        <authorList>
            <consortium name="RefSeq"/>
        </authorList>
    </citation>
    <scope>IDENTIFICATION</scope>
    <source>
        <tissue evidence="20">Kidney</tissue>
    </source>
</reference>
<dbReference type="EC" id="2.7.4.2" evidence="3"/>
<keyword evidence="5" id="KW-0444">Lipid biosynthesis</keyword>
<evidence type="ECO:0000256" key="7">
    <source>
        <dbReference type="ARBA" id="ARBA00022679"/>
    </source>
</evidence>
<name>A0A6P6CRU4_PTEVA</name>
<dbReference type="GeneID" id="105296382"/>
<evidence type="ECO:0000256" key="4">
    <source>
        <dbReference type="ARBA" id="ARBA00022490"/>
    </source>
</evidence>
<feature type="region of interest" description="Disordered" evidence="18">
    <location>
        <begin position="146"/>
        <end position="167"/>
    </location>
</feature>
<evidence type="ECO:0000256" key="16">
    <source>
        <dbReference type="ARBA" id="ARBA00023221"/>
    </source>
</evidence>
<organism evidence="19 20">
    <name type="scientific">Pteropus vampyrus</name>
    <name type="common">Large flying fox</name>
    <dbReference type="NCBI Taxonomy" id="132908"/>
    <lineage>
        <taxon>Eukaryota</taxon>
        <taxon>Metazoa</taxon>
        <taxon>Chordata</taxon>
        <taxon>Craniata</taxon>
        <taxon>Vertebrata</taxon>
        <taxon>Euteleostomi</taxon>
        <taxon>Mammalia</taxon>
        <taxon>Eutheria</taxon>
        <taxon>Laurasiatheria</taxon>
        <taxon>Chiroptera</taxon>
        <taxon>Yinpterochiroptera</taxon>
        <taxon>Pteropodoidea</taxon>
        <taxon>Pteropodidae</taxon>
        <taxon>Pteropodinae</taxon>
        <taxon>Pteropus</taxon>
    </lineage>
</organism>
<dbReference type="CTD" id="10654"/>
<evidence type="ECO:0000256" key="10">
    <source>
        <dbReference type="ARBA" id="ARBA00022778"/>
    </source>
</evidence>
<proteinExistence type="predicted"/>
<evidence type="ECO:0000256" key="5">
    <source>
        <dbReference type="ARBA" id="ARBA00022516"/>
    </source>
</evidence>
<evidence type="ECO:0000313" key="20">
    <source>
        <dbReference type="RefSeq" id="XP_023390099.1"/>
    </source>
</evidence>
<evidence type="ECO:0000256" key="15">
    <source>
        <dbReference type="ARBA" id="ARBA00023166"/>
    </source>
</evidence>
<evidence type="ECO:0000256" key="9">
    <source>
        <dbReference type="ARBA" id="ARBA00022777"/>
    </source>
</evidence>
<keyword evidence="6" id="KW-0153">Cholesterol metabolism</keyword>
<keyword evidence="15" id="KW-1207">Sterol metabolism</keyword>
<dbReference type="Pfam" id="PF04275">
    <property type="entry name" value="P-mevalo_kinase"/>
    <property type="match status" value="1"/>
</dbReference>
<evidence type="ECO:0000256" key="1">
    <source>
        <dbReference type="ARBA" id="ARBA00004514"/>
    </source>
</evidence>
<dbReference type="GO" id="GO:0019287">
    <property type="term" value="P:isopentenyl diphosphate biosynthetic process, mevalonate pathway"/>
    <property type="evidence" value="ECO:0007669"/>
    <property type="project" value="UniProtKB-UniPathway"/>
</dbReference>
<evidence type="ECO:0000256" key="2">
    <source>
        <dbReference type="ARBA" id="ARBA00005017"/>
    </source>
</evidence>
<evidence type="ECO:0000256" key="8">
    <source>
        <dbReference type="ARBA" id="ARBA00022741"/>
    </source>
</evidence>
<keyword evidence="11" id="KW-0067">ATP-binding</keyword>
<keyword evidence="12" id="KW-0752">Steroid biosynthesis</keyword>
<dbReference type="Gene3D" id="3.40.50.300">
    <property type="entry name" value="P-loop containing nucleotide triphosphate hydrolases"/>
    <property type="match status" value="1"/>
</dbReference>
<feature type="region of interest" description="Disordered" evidence="18">
    <location>
        <begin position="37"/>
        <end position="76"/>
    </location>
</feature>
<dbReference type="Proteomes" id="UP000515202">
    <property type="component" value="Unplaced"/>
</dbReference>
<dbReference type="GO" id="GO:0005524">
    <property type="term" value="F:ATP binding"/>
    <property type="evidence" value="ECO:0007669"/>
    <property type="project" value="UniProtKB-KW"/>
</dbReference>
<dbReference type="PANTHER" id="PTHR13101:SF1">
    <property type="entry name" value="PHOSPHOMEVALONATE KINASE"/>
    <property type="match status" value="1"/>
</dbReference>
<dbReference type="GO" id="GO:0006695">
    <property type="term" value="P:cholesterol biosynthetic process"/>
    <property type="evidence" value="ECO:0007669"/>
    <property type="project" value="UniProtKB-KW"/>
</dbReference>
<comment type="subcellular location">
    <subcellularLocation>
        <location evidence="1">Cytoplasm</location>
        <location evidence="1">Cytosol</location>
    </subcellularLocation>
</comment>
<keyword evidence="16" id="KW-0753">Steroid metabolism</keyword>
<dbReference type="UniPathway" id="UPA00057">
    <property type="reaction ID" value="UER00099"/>
</dbReference>
<protein>
    <recommendedName>
        <fullName evidence="17">Phosphomevalonate kinase</fullName>
        <ecNumber evidence="3">2.7.4.2</ecNumber>
    </recommendedName>
</protein>
<gene>
    <name evidence="20" type="primary">PMVK</name>
</gene>
<keyword evidence="10" id="KW-0152">Cholesterol biosynthesis</keyword>
<dbReference type="GO" id="GO:0005829">
    <property type="term" value="C:cytosol"/>
    <property type="evidence" value="ECO:0007669"/>
    <property type="project" value="UniProtKB-SubCell"/>
</dbReference>
<evidence type="ECO:0000256" key="18">
    <source>
        <dbReference type="SAM" id="MobiDB-lite"/>
    </source>
</evidence>
<keyword evidence="8" id="KW-0547">Nucleotide-binding</keyword>
<dbReference type="GO" id="GO:0004631">
    <property type="term" value="F:phosphomevalonate kinase activity"/>
    <property type="evidence" value="ECO:0007669"/>
    <property type="project" value="UniProtKB-EC"/>
</dbReference>
<evidence type="ECO:0000256" key="12">
    <source>
        <dbReference type="ARBA" id="ARBA00022955"/>
    </source>
</evidence>
<keyword evidence="19" id="KW-1185">Reference proteome</keyword>
<keyword evidence="4" id="KW-0963">Cytoplasm</keyword>
<keyword evidence="14" id="KW-0443">Lipid metabolism</keyword>
<dbReference type="InterPro" id="IPR027417">
    <property type="entry name" value="P-loop_NTPase"/>
</dbReference>
<evidence type="ECO:0000256" key="17">
    <source>
        <dbReference type="ARBA" id="ARBA00034549"/>
    </source>
</evidence>
<dbReference type="PANTHER" id="PTHR13101">
    <property type="entry name" value="PHOSPHOMEVALONATE KINASE"/>
    <property type="match status" value="1"/>
</dbReference>
<dbReference type="AlphaFoldDB" id="A0A6P6CRU4"/>
<sequence length="167" mass="17645">MSAGRGAPSFSGAGRPGACPLGLLTSFVWTLIKSCRSRPRAGGPQLRCGGDARGPPSPSPPRLVAASTSRGRPDLRAGSRWRSLEIAKRRDAMSSLGGGPRLVLLFSGKRKSGKDFVTEALQSRLGADVCAVLQLSRPLKNQYAQLKAQPVPRGDKRISGSVQARNN</sequence>
<comment type="pathway">
    <text evidence="2">Isoprenoid biosynthesis; isopentenyl diphosphate biosynthesis via mevalonate pathway; isopentenyl diphosphate from (R)-mevalonate: step 2/3.</text>
</comment>
<evidence type="ECO:0000256" key="14">
    <source>
        <dbReference type="ARBA" id="ARBA00023098"/>
    </source>
</evidence>